<dbReference type="PROSITE" id="PS51898">
    <property type="entry name" value="TYR_RECOMBINASE"/>
    <property type="match status" value="1"/>
</dbReference>
<dbReference type="InterPro" id="IPR011010">
    <property type="entry name" value="DNA_brk_join_enz"/>
</dbReference>
<protein>
    <submittedName>
        <fullName evidence="5">Site-specific integrase</fullName>
    </submittedName>
</protein>
<evidence type="ECO:0000313" key="5">
    <source>
        <dbReference type="EMBL" id="MFD0984031.1"/>
    </source>
</evidence>
<dbReference type="InterPro" id="IPR013762">
    <property type="entry name" value="Integrase-like_cat_sf"/>
</dbReference>
<dbReference type="RefSeq" id="WP_379756382.1">
    <property type="nucleotide sequence ID" value="NZ_JBHSYB010000025.1"/>
</dbReference>
<keyword evidence="2" id="KW-0238">DNA-binding</keyword>
<accession>A0ABW3J136</accession>
<dbReference type="PANTHER" id="PTHR30349:SF64">
    <property type="entry name" value="PROPHAGE INTEGRASE INTD-RELATED"/>
    <property type="match status" value="1"/>
</dbReference>
<dbReference type="Pfam" id="PF00589">
    <property type="entry name" value="Phage_integrase"/>
    <property type="match status" value="1"/>
</dbReference>
<dbReference type="InterPro" id="IPR002104">
    <property type="entry name" value="Integrase_catalytic"/>
</dbReference>
<evidence type="ECO:0000256" key="2">
    <source>
        <dbReference type="ARBA" id="ARBA00023125"/>
    </source>
</evidence>
<comment type="caution">
    <text evidence="5">The sequence shown here is derived from an EMBL/GenBank/DDBJ whole genome shotgun (WGS) entry which is preliminary data.</text>
</comment>
<dbReference type="CDD" id="cd01185">
    <property type="entry name" value="INTN1_C_like"/>
    <property type="match status" value="1"/>
</dbReference>
<keyword evidence="3" id="KW-0233">DNA recombination</keyword>
<dbReference type="InterPro" id="IPR035386">
    <property type="entry name" value="Arm-DNA-bind_5"/>
</dbReference>
<reference evidence="6" key="1">
    <citation type="journal article" date="2019" name="Int. J. Syst. Evol. Microbiol.">
        <title>The Global Catalogue of Microorganisms (GCM) 10K type strain sequencing project: providing services to taxonomists for standard genome sequencing and annotation.</title>
        <authorList>
            <consortium name="The Broad Institute Genomics Platform"/>
            <consortium name="The Broad Institute Genome Sequencing Center for Infectious Disease"/>
            <person name="Wu L."/>
            <person name="Ma J."/>
        </authorList>
    </citation>
    <scope>NUCLEOTIDE SEQUENCE [LARGE SCALE GENOMIC DNA]</scope>
    <source>
        <strain evidence="6">CECT 7649</strain>
    </source>
</reference>
<evidence type="ECO:0000256" key="1">
    <source>
        <dbReference type="ARBA" id="ARBA00008857"/>
    </source>
</evidence>
<organism evidence="5 6">
    <name type="scientific">Flavobacterium myungsuense</name>
    <dbReference type="NCBI Taxonomy" id="651823"/>
    <lineage>
        <taxon>Bacteria</taxon>
        <taxon>Pseudomonadati</taxon>
        <taxon>Bacteroidota</taxon>
        <taxon>Flavobacteriia</taxon>
        <taxon>Flavobacteriales</taxon>
        <taxon>Flavobacteriaceae</taxon>
        <taxon>Flavobacterium</taxon>
    </lineage>
</organism>
<comment type="similarity">
    <text evidence="1">Belongs to the 'phage' integrase family.</text>
</comment>
<dbReference type="EMBL" id="JBHTIZ010000013">
    <property type="protein sequence ID" value="MFD0984031.1"/>
    <property type="molecule type" value="Genomic_DNA"/>
</dbReference>
<dbReference type="InterPro" id="IPR050090">
    <property type="entry name" value="Tyrosine_recombinase_XerCD"/>
</dbReference>
<dbReference type="Gene3D" id="1.10.150.130">
    <property type="match status" value="1"/>
</dbReference>
<evidence type="ECO:0000256" key="3">
    <source>
        <dbReference type="ARBA" id="ARBA00023172"/>
    </source>
</evidence>
<dbReference type="Pfam" id="PF13102">
    <property type="entry name" value="Phage_int_SAM_5"/>
    <property type="match status" value="1"/>
</dbReference>
<name>A0ABW3J136_9FLAO</name>
<feature type="domain" description="Tyr recombinase" evidence="4">
    <location>
        <begin position="219"/>
        <end position="396"/>
    </location>
</feature>
<dbReference type="InterPro" id="IPR025269">
    <property type="entry name" value="SAM-like_dom"/>
</dbReference>
<dbReference type="Proteomes" id="UP001597051">
    <property type="component" value="Unassembled WGS sequence"/>
</dbReference>
<evidence type="ECO:0000259" key="4">
    <source>
        <dbReference type="PROSITE" id="PS51898"/>
    </source>
</evidence>
<dbReference type="InterPro" id="IPR010998">
    <property type="entry name" value="Integrase_recombinase_N"/>
</dbReference>
<dbReference type="SUPFAM" id="SSF56349">
    <property type="entry name" value="DNA breaking-rejoining enzymes"/>
    <property type="match status" value="1"/>
</dbReference>
<keyword evidence="6" id="KW-1185">Reference proteome</keyword>
<proteinExistence type="inferred from homology"/>
<dbReference type="Gene3D" id="1.10.443.10">
    <property type="entry name" value="Intergrase catalytic core"/>
    <property type="match status" value="1"/>
</dbReference>
<evidence type="ECO:0000313" key="6">
    <source>
        <dbReference type="Proteomes" id="UP001597051"/>
    </source>
</evidence>
<sequence>MNVKTTLHFYAKSTKVNSVGLFPIYVRLTVDGKRFEYSTKKFIEPSKWSTELSKMKGSSEEARSINSLLDFTKNKINEIQFELLKEGISLNVDEFKNRIQGSKERQRTLIPIFQDHNNKIKALIGKEYAQGTLERYETSLKHTKDFLVWKYNITDIDIIKIDHAFITDYEFYLRTVRNCANNTAVKYIKNFSKIIKICIANNWLDKNPFSNYKSKVKEVDRVYLSEEEIQEIINKDFGTDRLSLVRDMFLFSCFTGLAYIDVKNLTKSHVCIGIDGDKWIFTHRQKTESASKIPILPVTQMIIDKYANHPQSCNQEKLLPILSNQKMNAYLKEIAGVCKINKELTFHIARHTFATTITLTNGVPIESVSKMLGHKNLRTTQHYAKVLDKKVSEDMKILKDKFSNILINNALKQSKN</sequence>
<dbReference type="PANTHER" id="PTHR30349">
    <property type="entry name" value="PHAGE INTEGRASE-RELATED"/>
    <property type="match status" value="1"/>
</dbReference>
<gene>
    <name evidence="5" type="ORF">ACFQ0S_06015</name>
</gene>
<dbReference type="Pfam" id="PF17293">
    <property type="entry name" value="Arm-DNA-bind_5"/>
    <property type="match status" value="1"/>
</dbReference>